<keyword evidence="2" id="KW-0732">Signal</keyword>
<evidence type="ECO:0000256" key="1">
    <source>
        <dbReference type="SAM" id="MobiDB-lite"/>
    </source>
</evidence>
<proteinExistence type="predicted"/>
<dbReference type="Proteomes" id="UP000030754">
    <property type="component" value="Unassembled WGS sequence"/>
</dbReference>
<organism evidence="3 4">
    <name type="scientific">Eimeria necatrix</name>
    <dbReference type="NCBI Taxonomy" id="51315"/>
    <lineage>
        <taxon>Eukaryota</taxon>
        <taxon>Sar</taxon>
        <taxon>Alveolata</taxon>
        <taxon>Apicomplexa</taxon>
        <taxon>Conoidasida</taxon>
        <taxon>Coccidia</taxon>
        <taxon>Eucoccidiorida</taxon>
        <taxon>Eimeriorina</taxon>
        <taxon>Eimeriidae</taxon>
        <taxon>Eimeria</taxon>
    </lineage>
</organism>
<name>U6MNC2_9EIME</name>
<evidence type="ECO:0000313" key="3">
    <source>
        <dbReference type="EMBL" id="CDJ63155.1"/>
    </source>
</evidence>
<feature type="signal peptide" evidence="2">
    <location>
        <begin position="1"/>
        <end position="23"/>
    </location>
</feature>
<evidence type="ECO:0000313" key="4">
    <source>
        <dbReference type="Proteomes" id="UP000030754"/>
    </source>
</evidence>
<sequence>MIRLVFLSLAAVLAFCGHGTANAATTGKAETLDCLTEMNAARAAAGLAGFEKASKEGQVLPEDSSEGRQIVASDLWNEICQNLVGEANRPQEATKLVGTLAYYFGEKNCEAAVEYWNEAFSLFKNEIPPAFTASSSKNVYNDKAVSFVALYNPKESPVASCAFATCTTPGASAADPPTQPGDADSGPSRRLQEESKITTAVMCLINPEALNPNVAPFTEDEWKKIVRALGSSGISPIRPSLTLGVILATFAYGLI</sequence>
<keyword evidence="4" id="KW-1185">Reference proteome</keyword>
<dbReference type="InterPro" id="IPR021288">
    <property type="entry name" value="Surface_antigen"/>
</dbReference>
<gene>
    <name evidence="3" type="ORF">ENH_00035340</name>
</gene>
<reference evidence="3" key="1">
    <citation type="submission" date="2013-10" db="EMBL/GenBank/DDBJ databases">
        <title>Genomic analysis of the causative agents of coccidiosis in chickens.</title>
        <authorList>
            <person name="Reid A.J."/>
            <person name="Blake D."/>
            <person name="Billington K."/>
            <person name="Browne H."/>
            <person name="Dunn M."/>
            <person name="Hung S."/>
            <person name="Kawahara F."/>
            <person name="Miranda-Saavedra D."/>
            <person name="Mourier T."/>
            <person name="Nagra H."/>
            <person name="Otto T.D."/>
            <person name="Rawlings N."/>
            <person name="Sanchez A."/>
            <person name="Sanders M."/>
            <person name="Subramaniam C."/>
            <person name="Tay Y."/>
            <person name="Dear P."/>
            <person name="Doerig C."/>
            <person name="Gruber A."/>
            <person name="Parkinson J."/>
            <person name="Shirley M."/>
            <person name="Wan K.L."/>
            <person name="Berriman M."/>
            <person name="Tomley F."/>
            <person name="Pain A."/>
        </authorList>
    </citation>
    <scope>NUCLEOTIDE SEQUENCE [LARGE SCALE GENOMIC DNA]</scope>
    <source>
        <strain evidence="3">Houghton</strain>
    </source>
</reference>
<dbReference type="AlphaFoldDB" id="U6MNC2"/>
<feature type="region of interest" description="Disordered" evidence="1">
    <location>
        <begin position="170"/>
        <end position="191"/>
    </location>
</feature>
<reference evidence="3" key="2">
    <citation type="submission" date="2013-10" db="EMBL/GenBank/DDBJ databases">
        <authorList>
            <person name="Aslett M."/>
        </authorList>
    </citation>
    <scope>NUCLEOTIDE SEQUENCE [LARGE SCALE GENOMIC DNA]</scope>
    <source>
        <strain evidence="3">Houghton</strain>
    </source>
</reference>
<dbReference type="GeneID" id="25473697"/>
<dbReference type="RefSeq" id="XP_013440517.1">
    <property type="nucleotide sequence ID" value="XM_013585063.1"/>
</dbReference>
<dbReference type="EMBL" id="HG722732">
    <property type="protein sequence ID" value="CDJ63155.1"/>
    <property type="molecule type" value="Genomic_DNA"/>
</dbReference>
<dbReference type="VEuPathDB" id="ToxoDB:ENH_00035340"/>
<feature type="chain" id="PRO_5004675227" evidence="2">
    <location>
        <begin position="24"/>
        <end position="255"/>
    </location>
</feature>
<accession>U6MNC2</accession>
<evidence type="ECO:0000256" key="2">
    <source>
        <dbReference type="SAM" id="SignalP"/>
    </source>
</evidence>
<protein>
    <submittedName>
        <fullName evidence="3">SAG family member</fullName>
    </submittedName>
</protein>
<dbReference type="Pfam" id="PF11054">
    <property type="entry name" value="Surface_antigen"/>
    <property type="match status" value="1"/>
</dbReference>
<dbReference type="OrthoDB" id="10333748at2759"/>